<keyword evidence="7 8" id="KW-0807">Transducer</keyword>
<gene>
    <name evidence="11" type="primary">or8a1</name>
</gene>
<comment type="similarity">
    <text evidence="8">Belongs to the G-protein coupled receptor 1 family.</text>
</comment>
<keyword evidence="9" id="KW-0716">Sensory transduction</keyword>
<proteinExistence type="inferred from homology"/>
<reference evidence="11" key="1">
    <citation type="journal article" date="2010" name="Science">
        <title>The genome of the Western clawed frog Xenopus tropicalis.</title>
        <authorList>
            <person name="Hellsten U."/>
            <person name="Harland R.M."/>
            <person name="Gilchrist M.J."/>
            <person name="Hendrix D."/>
            <person name="Jurka J."/>
            <person name="Kapitonov V."/>
            <person name="Ovcharenko I."/>
            <person name="Putnam N.H."/>
            <person name="Shu S."/>
            <person name="Taher L."/>
            <person name="Blitz I.L."/>
            <person name="Blumberg B."/>
            <person name="Dichmann D.S."/>
            <person name="Dubchak I."/>
            <person name="Amaya E."/>
            <person name="Detter J.C."/>
            <person name="Fletcher R."/>
            <person name="Gerhard D.S."/>
            <person name="Goodstein D."/>
            <person name="Graves T."/>
            <person name="Grigoriev I.V."/>
            <person name="Grimwood J."/>
            <person name="Kawashima T."/>
            <person name="Lindquist E."/>
            <person name="Lucas S.M."/>
            <person name="Mead P.E."/>
            <person name="Mitros T."/>
            <person name="Ogino H."/>
            <person name="Ohta Y."/>
            <person name="Poliakov A.V."/>
            <person name="Pollet N."/>
            <person name="Robert J."/>
            <person name="Salamov A."/>
            <person name="Sater A.K."/>
            <person name="Schmutz J."/>
            <person name="Terry A."/>
            <person name="Vize P.D."/>
            <person name="Warren W.C."/>
            <person name="Wells D."/>
            <person name="Wills A."/>
            <person name="Wilson R.K."/>
            <person name="Zimmerman L.B."/>
            <person name="Zorn A.M."/>
            <person name="Grainger R."/>
            <person name="Grammer T."/>
            <person name="Khokha M.K."/>
            <person name="Richardson P.M."/>
            <person name="Rokhsar D.S."/>
        </authorList>
    </citation>
    <scope>NUCLEOTIDE SEQUENCE [LARGE SCALE GENOMIC DNA]</scope>
    <source>
        <strain evidence="11">Nigerian</strain>
    </source>
</reference>
<dbReference type="PROSITE" id="PS00237">
    <property type="entry name" value="G_PROTEIN_RECEP_F1_1"/>
    <property type="match status" value="1"/>
</dbReference>
<dbReference type="AlphaFoldDB" id="A0A6I8PR34"/>
<feature type="transmembrane region" description="Helical" evidence="9">
    <location>
        <begin position="241"/>
        <end position="263"/>
    </location>
</feature>
<dbReference type="PROSITE" id="PS50262">
    <property type="entry name" value="G_PROTEIN_RECEP_F1_2"/>
    <property type="match status" value="1"/>
</dbReference>
<dbReference type="GO" id="GO:0004930">
    <property type="term" value="F:G protein-coupled receptor activity"/>
    <property type="evidence" value="ECO:0007669"/>
    <property type="project" value="UniProtKB-KW"/>
</dbReference>
<evidence type="ECO:0000256" key="6">
    <source>
        <dbReference type="ARBA" id="ARBA00023170"/>
    </source>
</evidence>
<sequence>MEFIVVSNETRIREFIFTGLANSRIQGFIFFVLFFFVYVITVVGNSGMVALVCNTSQLQTPMYCFLGCLSMVDLCYSSVIAPKMLADLVSRVKSISFIGCALQFFFFAALAATESLLLSCMSYDRYVAICRPLHYSLIMTEKKSIGLILTATSIGFSQSSVQTVCIFSLRYCGWNQIDHFYCEVPPLLKLSCSDTFSCDLVTIFFFCSFGMASMMIIVVSYLLIVSSILGINSTTGRRKAFSTCSSHLTCVCIFYGTTLFIYLRPPSRSFDKKDKVASVFYTMVIPMLNPLIYSLRNQEVMKALKTSIRCSSSL</sequence>
<feature type="transmembrane region" description="Helical" evidence="9">
    <location>
        <begin position="275"/>
        <end position="295"/>
    </location>
</feature>
<dbReference type="InParanoid" id="A0A6I8PR34"/>
<dbReference type="Ensembl" id="ENSXETT00000062490">
    <property type="protein sequence ID" value="ENSXETP00000060199"/>
    <property type="gene ID" value="ENSXETG00000031972"/>
</dbReference>
<evidence type="ECO:0000256" key="2">
    <source>
        <dbReference type="ARBA" id="ARBA00022692"/>
    </source>
</evidence>
<dbReference type="InterPro" id="IPR017452">
    <property type="entry name" value="GPCR_Rhodpsn_7TM"/>
</dbReference>
<feature type="transmembrane region" description="Helical" evidence="9">
    <location>
        <begin position="63"/>
        <end position="81"/>
    </location>
</feature>
<evidence type="ECO:0000256" key="4">
    <source>
        <dbReference type="ARBA" id="ARBA00023040"/>
    </source>
</evidence>
<evidence type="ECO:0000256" key="1">
    <source>
        <dbReference type="ARBA" id="ARBA00004141"/>
    </source>
</evidence>
<keyword evidence="5 9" id="KW-0472">Membrane</keyword>
<evidence type="ECO:0000259" key="10">
    <source>
        <dbReference type="PROSITE" id="PS50262"/>
    </source>
</evidence>
<keyword evidence="9" id="KW-1003">Cell membrane</keyword>
<dbReference type="Pfam" id="PF13853">
    <property type="entry name" value="7tm_4"/>
    <property type="match status" value="1"/>
</dbReference>
<evidence type="ECO:0000256" key="7">
    <source>
        <dbReference type="ARBA" id="ARBA00023224"/>
    </source>
</evidence>
<feature type="transmembrane region" description="Helical" evidence="9">
    <location>
        <begin position="28"/>
        <end position="51"/>
    </location>
</feature>
<dbReference type="PRINTS" id="PR00237">
    <property type="entry name" value="GPCRRHODOPSN"/>
</dbReference>
<dbReference type="FunFam" id="1.20.1070.10:FF:000003">
    <property type="entry name" value="Olfactory receptor"/>
    <property type="match status" value="1"/>
</dbReference>
<evidence type="ECO:0000256" key="3">
    <source>
        <dbReference type="ARBA" id="ARBA00022989"/>
    </source>
</evidence>
<keyword evidence="6 8" id="KW-0675">Receptor</keyword>
<feature type="domain" description="G-protein coupled receptors family 1 profile" evidence="10">
    <location>
        <begin position="44"/>
        <end position="293"/>
    </location>
</feature>
<keyword evidence="2 8" id="KW-0812">Transmembrane</keyword>
<keyword evidence="4 8" id="KW-0297">G-protein coupled receptor</keyword>
<protein>
    <recommendedName>
        <fullName evidence="9">Olfactory receptor</fullName>
    </recommendedName>
</protein>
<keyword evidence="9" id="KW-0552">Olfaction</keyword>
<feature type="transmembrane region" description="Helical" evidence="9">
    <location>
        <begin position="203"/>
        <end position="229"/>
    </location>
</feature>
<evidence type="ECO:0000313" key="11">
    <source>
        <dbReference type="Ensembl" id="ENSXETP00000060199"/>
    </source>
</evidence>
<evidence type="ECO:0000256" key="5">
    <source>
        <dbReference type="ARBA" id="ARBA00023136"/>
    </source>
</evidence>
<accession>A0A6I8PR34</accession>
<dbReference type="PANTHER" id="PTHR48018">
    <property type="entry name" value="OLFACTORY RECEPTOR"/>
    <property type="match status" value="1"/>
</dbReference>
<reference evidence="11" key="2">
    <citation type="submission" date="2020-05" db="UniProtKB">
        <authorList>
            <consortium name="Ensembl"/>
        </authorList>
    </citation>
    <scope>IDENTIFICATION</scope>
</reference>
<dbReference type="InterPro" id="IPR000276">
    <property type="entry name" value="GPCR_Rhodpsn"/>
</dbReference>
<dbReference type="Gene3D" id="1.20.1070.10">
    <property type="entry name" value="Rhodopsin 7-helix transmembrane proteins"/>
    <property type="match status" value="1"/>
</dbReference>
<dbReference type="SUPFAM" id="SSF81321">
    <property type="entry name" value="Family A G protein-coupled receptor-like"/>
    <property type="match status" value="1"/>
</dbReference>
<feature type="transmembrane region" description="Helical" evidence="9">
    <location>
        <begin position="101"/>
        <end position="123"/>
    </location>
</feature>
<organism evidence="11">
    <name type="scientific">Xenopus tropicalis</name>
    <name type="common">Western clawed frog</name>
    <name type="synonym">Silurana tropicalis</name>
    <dbReference type="NCBI Taxonomy" id="8364"/>
    <lineage>
        <taxon>Eukaryota</taxon>
        <taxon>Metazoa</taxon>
        <taxon>Chordata</taxon>
        <taxon>Craniata</taxon>
        <taxon>Vertebrata</taxon>
        <taxon>Euteleostomi</taxon>
        <taxon>Amphibia</taxon>
        <taxon>Batrachia</taxon>
        <taxon>Anura</taxon>
        <taxon>Pipoidea</taxon>
        <taxon>Pipidae</taxon>
        <taxon>Xenopodinae</taxon>
        <taxon>Xenopus</taxon>
        <taxon>Silurana</taxon>
    </lineage>
</organism>
<evidence type="ECO:0000256" key="8">
    <source>
        <dbReference type="RuleBase" id="RU000688"/>
    </source>
</evidence>
<dbReference type="GO" id="GO:0005886">
    <property type="term" value="C:plasma membrane"/>
    <property type="evidence" value="ECO:0007669"/>
    <property type="project" value="UniProtKB-SubCell"/>
</dbReference>
<comment type="subcellular location">
    <subcellularLocation>
        <location evidence="9">Cell membrane</location>
        <topology evidence="9">Multi-pass membrane protein</topology>
    </subcellularLocation>
    <subcellularLocation>
        <location evidence="1">Membrane</location>
        <topology evidence="1">Multi-pass membrane protein</topology>
    </subcellularLocation>
</comment>
<evidence type="ECO:0000256" key="9">
    <source>
        <dbReference type="RuleBase" id="RU363047"/>
    </source>
</evidence>
<keyword evidence="3 9" id="KW-1133">Transmembrane helix</keyword>
<dbReference type="GO" id="GO:0004984">
    <property type="term" value="F:olfactory receptor activity"/>
    <property type="evidence" value="ECO:0007669"/>
    <property type="project" value="InterPro"/>
</dbReference>
<name>A0A6I8PR34_XENTR</name>
<dbReference type="GeneTree" id="ENSGT01150000286988"/>
<dbReference type="InterPro" id="IPR000725">
    <property type="entry name" value="Olfact_rcpt"/>
</dbReference>
<dbReference type="PRINTS" id="PR00245">
    <property type="entry name" value="OLFACTORYR"/>
</dbReference>